<evidence type="ECO:0000313" key="2">
    <source>
        <dbReference type="Proteomes" id="UP000030689"/>
    </source>
</evidence>
<gene>
    <name evidence="1" type="ORF">EUTSA_v10002912mg</name>
</gene>
<reference evidence="1 2" key="1">
    <citation type="journal article" date="2013" name="Front. Plant Sci.">
        <title>The Reference Genome of the Halophytic Plant Eutrema salsugineum.</title>
        <authorList>
            <person name="Yang R."/>
            <person name="Jarvis D.E."/>
            <person name="Chen H."/>
            <person name="Beilstein M.A."/>
            <person name="Grimwood J."/>
            <person name="Jenkins J."/>
            <person name="Shu S."/>
            <person name="Prochnik S."/>
            <person name="Xin M."/>
            <person name="Ma C."/>
            <person name="Schmutz J."/>
            <person name="Wing R.A."/>
            <person name="Mitchell-Olds T."/>
            <person name="Schumaker K.S."/>
            <person name="Wang X."/>
        </authorList>
    </citation>
    <scope>NUCLEOTIDE SEQUENCE [LARGE SCALE GENOMIC DNA]</scope>
</reference>
<proteinExistence type="predicted"/>
<dbReference type="EMBL" id="KI517609">
    <property type="protein sequence ID" value="ESQ36931.1"/>
    <property type="molecule type" value="Genomic_DNA"/>
</dbReference>
<organism evidence="1 2">
    <name type="scientific">Eutrema salsugineum</name>
    <name type="common">Saltwater cress</name>
    <name type="synonym">Sisymbrium salsugineum</name>
    <dbReference type="NCBI Taxonomy" id="72664"/>
    <lineage>
        <taxon>Eukaryota</taxon>
        <taxon>Viridiplantae</taxon>
        <taxon>Streptophyta</taxon>
        <taxon>Embryophyta</taxon>
        <taxon>Tracheophyta</taxon>
        <taxon>Spermatophyta</taxon>
        <taxon>Magnoliopsida</taxon>
        <taxon>eudicotyledons</taxon>
        <taxon>Gunneridae</taxon>
        <taxon>Pentapetalae</taxon>
        <taxon>rosids</taxon>
        <taxon>malvids</taxon>
        <taxon>Brassicales</taxon>
        <taxon>Brassicaceae</taxon>
        <taxon>Eutremeae</taxon>
        <taxon>Eutrema</taxon>
    </lineage>
</organism>
<dbReference type="Gramene" id="ESQ36931">
    <property type="protein sequence ID" value="ESQ36931"/>
    <property type="gene ID" value="EUTSA_v10002912mg"/>
</dbReference>
<dbReference type="Proteomes" id="UP000030689">
    <property type="component" value="Unassembled WGS sequence"/>
</dbReference>
<evidence type="ECO:0000313" key="1">
    <source>
        <dbReference type="EMBL" id="ESQ36931.1"/>
    </source>
</evidence>
<dbReference type="KEGG" id="eus:EUTSA_v10002912mg"/>
<protein>
    <submittedName>
        <fullName evidence="1">Uncharacterized protein</fullName>
    </submittedName>
</protein>
<dbReference type="AlphaFoldDB" id="V4MWZ6"/>
<keyword evidence="2" id="KW-1185">Reference proteome</keyword>
<sequence length="180" mass="20853">MARRKATSGTLASRESYAFLCKQKKAREDLSSCGFKKQGSVQWICLENKVVFELAYINLIWLGVDGRQSSKSQSWFSPVRSYFSWCRPEKDKAELPLLPSEVEYGSRFAEYLLIEGFKPLKRKDISLCLKRCGFRRVTPTFCKFLDNRSRIMPAAGTHPIFAHTSLFDLFYFPPFFFLVT</sequence>
<accession>V4MWZ6</accession>
<name>V4MWZ6_EUTSA</name>